<organism evidence="2 3">
    <name type="scientific">Pyrocoelia pectoralis</name>
    <dbReference type="NCBI Taxonomy" id="417401"/>
    <lineage>
        <taxon>Eukaryota</taxon>
        <taxon>Metazoa</taxon>
        <taxon>Ecdysozoa</taxon>
        <taxon>Arthropoda</taxon>
        <taxon>Hexapoda</taxon>
        <taxon>Insecta</taxon>
        <taxon>Pterygota</taxon>
        <taxon>Neoptera</taxon>
        <taxon>Endopterygota</taxon>
        <taxon>Coleoptera</taxon>
        <taxon>Polyphaga</taxon>
        <taxon>Elateriformia</taxon>
        <taxon>Elateroidea</taxon>
        <taxon>Lampyridae</taxon>
        <taxon>Lampyrinae</taxon>
        <taxon>Pyrocoelia</taxon>
    </lineage>
</organism>
<gene>
    <name evidence="2" type="ORF">RI129_011983</name>
</gene>
<evidence type="ECO:0000313" key="3">
    <source>
        <dbReference type="Proteomes" id="UP001329430"/>
    </source>
</evidence>
<comment type="caution">
    <text evidence="2">The sequence shown here is derived from an EMBL/GenBank/DDBJ whole genome shotgun (WGS) entry which is preliminary data.</text>
</comment>
<feature type="region of interest" description="Disordered" evidence="1">
    <location>
        <begin position="1"/>
        <end position="21"/>
    </location>
</feature>
<accession>A0AAN7V5V6</accession>
<keyword evidence="3" id="KW-1185">Reference proteome</keyword>
<dbReference type="EMBL" id="JAVRBK010000009">
    <property type="protein sequence ID" value="KAK5639491.1"/>
    <property type="molecule type" value="Genomic_DNA"/>
</dbReference>
<dbReference type="AlphaFoldDB" id="A0AAN7V5V6"/>
<dbReference type="Gene3D" id="3.30.70.330">
    <property type="match status" value="1"/>
</dbReference>
<dbReference type="InterPro" id="IPR012677">
    <property type="entry name" value="Nucleotide-bd_a/b_plait_sf"/>
</dbReference>
<name>A0AAN7V5V6_9COLE</name>
<dbReference type="Proteomes" id="UP001329430">
    <property type="component" value="Chromosome 9"/>
</dbReference>
<protein>
    <submittedName>
        <fullName evidence="2">Uncharacterized protein</fullName>
    </submittedName>
</protein>
<sequence>MSTEEVNEQKSNRNQRQTLESGMEYQGVKKKILTPKSTTSTANNGLKYFYNSWCKKEGFTNYTGDFKFRSSVESEVIKRFGNNSIVVLSSQNYRPCRRSSYGNILEIYDVEKETKSEKVLDIYGAFSTDIVWITDDNALVMFESEEEANMAVRIRTNFFKSRKLLHGSEQAIKFAVYLRYPKDKYMDGPDTS</sequence>
<evidence type="ECO:0000313" key="2">
    <source>
        <dbReference type="EMBL" id="KAK5639491.1"/>
    </source>
</evidence>
<proteinExistence type="predicted"/>
<reference evidence="2 3" key="1">
    <citation type="journal article" date="2024" name="Insects">
        <title>An Improved Chromosome-Level Genome Assembly of the Firefly Pyrocoelia pectoralis.</title>
        <authorList>
            <person name="Fu X."/>
            <person name="Meyer-Rochow V.B."/>
            <person name="Ballantyne L."/>
            <person name="Zhu X."/>
        </authorList>
    </citation>
    <scope>NUCLEOTIDE SEQUENCE [LARGE SCALE GENOMIC DNA]</scope>
    <source>
        <strain evidence="2">XCY_ONT2</strain>
    </source>
</reference>
<evidence type="ECO:0000256" key="1">
    <source>
        <dbReference type="SAM" id="MobiDB-lite"/>
    </source>
</evidence>